<organism evidence="2 3">
    <name type="scientific">Laccaria amethystina LaAM-08-1</name>
    <dbReference type="NCBI Taxonomy" id="1095629"/>
    <lineage>
        <taxon>Eukaryota</taxon>
        <taxon>Fungi</taxon>
        <taxon>Dikarya</taxon>
        <taxon>Basidiomycota</taxon>
        <taxon>Agaricomycotina</taxon>
        <taxon>Agaricomycetes</taxon>
        <taxon>Agaricomycetidae</taxon>
        <taxon>Agaricales</taxon>
        <taxon>Agaricineae</taxon>
        <taxon>Hydnangiaceae</taxon>
        <taxon>Laccaria</taxon>
    </lineage>
</organism>
<evidence type="ECO:0000256" key="1">
    <source>
        <dbReference type="SAM" id="MobiDB-lite"/>
    </source>
</evidence>
<protein>
    <submittedName>
        <fullName evidence="2">Uncharacterized protein</fullName>
    </submittedName>
</protein>
<dbReference type="AlphaFoldDB" id="A0A0C9XG33"/>
<proteinExistence type="predicted"/>
<name>A0A0C9XG33_9AGAR</name>
<keyword evidence="3" id="KW-1185">Reference proteome</keyword>
<sequence>MPSISISIPKALSNAYRAIGSPSLSSASSSPSKESFFASSSYSSTTSVDSKDLYVPVHKRSGSDAHHTARPHIYSRDALLALADTTTTQLHDSIRSTLRETCPEIVMNRKMRKSVEYKRNHAVDAVEEKKELGATPTPQLRTGMLSPFRRSPAPSELEHSRTGVVTAMRKPAPEQERRSGVPSALRNPNARRTRAVGRAPERRKIALMAASEEVNWRTRSGPLPVPQVIAV</sequence>
<evidence type="ECO:0000313" key="2">
    <source>
        <dbReference type="EMBL" id="KIJ95082.1"/>
    </source>
</evidence>
<reference evidence="2 3" key="1">
    <citation type="submission" date="2014-04" db="EMBL/GenBank/DDBJ databases">
        <authorList>
            <consortium name="DOE Joint Genome Institute"/>
            <person name="Kuo A."/>
            <person name="Kohler A."/>
            <person name="Nagy L.G."/>
            <person name="Floudas D."/>
            <person name="Copeland A."/>
            <person name="Barry K.W."/>
            <person name="Cichocki N."/>
            <person name="Veneault-Fourrey C."/>
            <person name="LaButti K."/>
            <person name="Lindquist E.A."/>
            <person name="Lipzen A."/>
            <person name="Lundell T."/>
            <person name="Morin E."/>
            <person name="Murat C."/>
            <person name="Sun H."/>
            <person name="Tunlid A."/>
            <person name="Henrissat B."/>
            <person name="Grigoriev I.V."/>
            <person name="Hibbett D.S."/>
            <person name="Martin F."/>
            <person name="Nordberg H.P."/>
            <person name="Cantor M.N."/>
            <person name="Hua S.X."/>
        </authorList>
    </citation>
    <scope>NUCLEOTIDE SEQUENCE [LARGE SCALE GENOMIC DNA]</scope>
    <source>
        <strain evidence="2 3">LaAM-08-1</strain>
    </source>
</reference>
<gene>
    <name evidence="2" type="ORF">K443DRAFT_683329</name>
</gene>
<evidence type="ECO:0000313" key="3">
    <source>
        <dbReference type="Proteomes" id="UP000054477"/>
    </source>
</evidence>
<feature type="region of interest" description="Disordered" evidence="1">
    <location>
        <begin position="132"/>
        <end position="199"/>
    </location>
</feature>
<dbReference type="Proteomes" id="UP000054477">
    <property type="component" value="Unassembled WGS sequence"/>
</dbReference>
<reference evidence="3" key="2">
    <citation type="submission" date="2015-01" db="EMBL/GenBank/DDBJ databases">
        <title>Evolutionary Origins and Diversification of the Mycorrhizal Mutualists.</title>
        <authorList>
            <consortium name="DOE Joint Genome Institute"/>
            <consortium name="Mycorrhizal Genomics Consortium"/>
            <person name="Kohler A."/>
            <person name="Kuo A."/>
            <person name="Nagy L.G."/>
            <person name="Floudas D."/>
            <person name="Copeland A."/>
            <person name="Barry K.W."/>
            <person name="Cichocki N."/>
            <person name="Veneault-Fourrey C."/>
            <person name="LaButti K."/>
            <person name="Lindquist E.A."/>
            <person name="Lipzen A."/>
            <person name="Lundell T."/>
            <person name="Morin E."/>
            <person name="Murat C."/>
            <person name="Riley R."/>
            <person name="Ohm R."/>
            <person name="Sun H."/>
            <person name="Tunlid A."/>
            <person name="Henrissat B."/>
            <person name="Grigoriev I.V."/>
            <person name="Hibbett D.S."/>
            <person name="Martin F."/>
        </authorList>
    </citation>
    <scope>NUCLEOTIDE SEQUENCE [LARGE SCALE GENOMIC DNA]</scope>
    <source>
        <strain evidence="3">LaAM-08-1</strain>
    </source>
</reference>
<dbReference type="HOGENOM" id="CLU_1199988_0_0_1"/>
<accession>A0A0C9XG33</accession>
<feature type="region of interest" description="Disordered" evidence="1">
    <location>
        <begin position="21"/>
        <end position="47"/>
    </location>
</feature>
<dbReference type="OrthoDB" id="2972209at2759"/>
<dbReference type="EMBL" id="KN838768">
    <property type="protein sequence ID" value="KIJ95082.1"/>
    <property type="molecule type" value="Genomic_DNA"/>
</dbReference>